<dbReference type="InterPro" id="IPR048940">
    <property type="entry name" value="ATG5_HBR"/>
</dbReference>
<dbReference type="GO" id="GO:0006995">
    <property type="term" value="P:cellular response to nitrogen starvation"/>
    <property type="evidence" value="ECO:0007669"/>
    <property type="project" value="TreeGrafter"/>
</dbReference>
<feature type="domain" description="Autophagy protein ATG5 alpha-helical bundle region" evidence="7">
    <location>
        <begin position="74"/>
        <end position="129"/>
    </location>
</feature>
<comment type="subcellular location">
    <subcellularLocation>
        <location evidence="5">Preautophagosomal structure membrane</location>
        <topology evidence="5">Peripheral membrane protein</topology>
    </subcellularLocation>
</comment>
<dbReference type="GO" id="GO:0044233">
    <property type="term" value="C:mitochondria-associated endoplasmic reticulum membrane contact site"/>
    <property type="evidence" value="ECO:0007669"/>
    <property type="project" value="TreeGrafter"/>
</dbReference>
<dbReference type="EMBL" id="JAAAIP010000268">
    <property type="protein sequence ID" value="KAG0320790.1"/>
    <property type="molecule type" value="Genomic_DNA"/>
</dbReference>
<comment type="subunit">
    <text evidence="5">Conjugated with ATG12.</text>
</comment>
<keyword evidence="5" id="KW-0472">Membrane</keyword>
<comment type="function">
    <text evidence="5">Involved in cytoplasm to vacuole transport (Cvt) and autophagic vesicle formation.</text>
</comment>
<keyword evidence="2 5" id="KW-1017">Isopeptide bond</keyword>
<dbReference type="InterPro" id="IPR042526">
    <property type="entry name" value="Atg5_HR"/>
</dbReference>
<evidence type="ECO:0000256" key="4">
    <source>
        <dbReference type="ARBA" id="ARBA00023006"/>
    </source>
</evidence>
<proteinExistence type="inferred from homology"/>
<evidence type="ECO:0000256" key="1">
    <source>
        <dbReference type="ARBA" id="ARBA00006910"/>
    </source>
</evidence>
<dbReference type="Gene3D" id="1.10.246.190">
    <property type="entry name" value="Autophagy protein Apg5, helix rich domain"/>
    <property type="match status" value="1"/>
</dbReference>
<dbReference type="Pfam" id="PF20638">
    <property type="entry name" value="ATG5_UblA"/>
    <property type="match status" value="1"/>
</dbReference>
<evidence type="ECO:0000313" key="10">
    <source>
        <dbReference type="Proteomes" id="UP000738325"/>
    </source>
</evidence>
<dbReference type="GO" id="GO:0005776">
    <property type="term" value="C:autophagosome"/>
    <property type="evidence" value="ECO:0007669"/>
    <property type="project" value="TreeGrafter"/>
</dbReference>
<comment type="caution">
    <text evidence="9">The sequence shown here is derived from an EMBL/GenBank/DDBJ whole genome shotgun (WGS) entry which is preliminary data.</text>
</comment>
<feature type="domain" description="Autophagy protein ATG5 UblA" evidence="8">
    <location>
        <begin position="7"/>
        <end position="59"/>
    </location>
</feature>
<dbReference type="GO" id="GO:0034045">
    <property type="term" value="C:phagophore assembly site membrane"/>
    <property type="evidence" value="ECO:0007669"/>
    <property type="project" value="UniProtKB-SubCell"/>
</dbReference>
<evidence type="ECO:0000259" key="7">
    <source>
        <dbReference type="Pfam" id="PF20637"/>
    </source>
</evidence>
<sequence length="227" mass="25864">MQRAQLTFNDADVWYDYEGTPLKWHYPIGLLYDIHVLQAAGARSAAEAPPLPWKITMHFDNFPSDKLIKSTSADSCKDHFMSMIKEADYLRNGSTKKVMNMSKANQTQLWDGLWSKSYDLFWGMNQKLVLNDGTMTRYLPIRIYLPENCPVVQEPVSPTDDQDRPRTLRQILNIALPDLFPITDNSQPDAVVSVVIHGISPSLDVSALWFAQNMAYPDNFLHLVVVC</sequence>
<keyword evidence="10" id="KW-1185">Reference proteome</keyword>
<dbReference type="InterPro" id="IPR048939">
    <property type="entry name" value="ATG5_UblA"/>
</dbReference>
<keyword evidence="4 5" id="KW-0072">Autophagy</keyword>
<comment type="similarity">
    <text evidence="1 5">Belongs to the ATG5 family.</text>
</comment>
<reference evidence="9" key="1">
    <citation type="journal article" date="2020" name="Fungal Divers.">
        <title>Resolving the Mortierellaceae phylogeny through synthesis of multi-gene phylogenetics and phylogenomics.</title>
        <authorList>
            <person name="Vandepol N."/>
            <person name="Liber J."/>
            <person name="Desiro A."/>
            <person name="Na H."/>
            <person name="Kennedy M."/>
            <person name="Barry K."/>
            <person name="Grigoriev I.V."/>
            <person name="Miller A.N."/>
            <person name="O'Donnell K."/>
            <person name="Stajich J.E."/>
            <person name="Bonito G."/>
        </authorList>
    </citation>
    <scope>NUCLEOTIDE SEQUENCE</scope>
    <source>
        <strain evidence="9">REB-010B</strain>
    </source>
</reference>
<evidence type="ECO:0000313" key="9">
    <source>
        <dbReference type="EMBL" id="KAG0320790.1"/>
    </source>
</evidence>
<dbReference type="Gene3D" id="3.10.20.90">
    <property type="entry name" value="Phosphatidylinositol 3-kinase Catalytic Subunit, Chain A, domain 1"/>
    <property type="match status" value="1"/>
</dbReference>
<evidence type="ECO:0000256" key="3">
    <source>
        <dbReference type="ARBA" id="ARBA00022843"/>
    </source>
</evidence>
<dbReference type="AlphaFoldDB" id="A0A9P6RI02"/>
<dbReference type="GO" id="GO:0034274">
    <property type="term" value="C:Atg12-Atg5-Atg16 complex"/>
    <property type="evidence" value="ECO:0007669"/>
    <property type="project" value="TreeGrafter"/>
</dbReference>
<name>A0A9P6RI02_9FUNG</name>
<keyword evidence="3 5" id="KW-0832">Ubl conjugation</keyword>
<dbReference type="InterPro" id="IPR042527">
    <property type="entry name" value="Atg5_UblA_dom_sf"/>
</dbReference>
<dbReference type="PANTHER" id="PTHR13040:SF2">
    <property type="entry name" value="AUTOPHAGY PROTEIN 5"/>
    <property type="match status" value="1"/>
</dbReference>
<dbReference type="Pfam" id="PF20637">
    <property type="entry name" value="ATG5_HBR"/>
    <property type="match status" value="1"/>
</dbReference>
<dbReference type="PANTHER" id="PTHR13040">
    <property type="entry name" value="AUTOPHAGY PROTEIN 5"/>
    <property type="match status" value="1"/>
</dbReference>
<dbReference type="Pfam" id="PF04106">
    <property type="entry name" value="ATG5_UblB"/>
    <property type="match status" value="1"/>
</dbReference>
<dbReference type="Proteomes" id="UP000738325">
    <property type="component" value="Unassembled WGS sequence"/>
</dbReference>
<evidence type="ECO:0000259" key="6">
    <source>
        <dbReference type="Pfam" id="PF04106"/>
    </source>
</evidence>
<evidence type="ECO:0000259" key="8">
    <source>
        <dbReference type="Pfam" id="PF20638"/>
    </source>
</evidence>
<evidence type="ECO:0000256" key="2">
    <source>
        <dbReference type="ARBA" id="ARBA00022499"/>
    </source>
</evidence>
<protein>
    <recommendedName>
        <fullName evidence="5">Autophagy protein 5</fullName>
    </recommendedName>
</protein>
<dbReference type="GO" id="GO:0061908">
    <property type="term" value="C:phagophore"/>
    <property type="evidence" value="ECO:0007669"/>
    <property type="project" value="TreeGrafter"/>
</dbReference>
<dbReference type="GO" id="GO:0000422">
    <property type="term" value="P:autophagy of mitochondrion"/>
    <property type="evidence" value="ECO:0007669"/>
    <property type="project" value="TreeGrafter"/>
</dbReference>
<keyword evidence="5" id="KW-0813">Transport</keyword>
<dbReference type="InterPro" id="IPR048318">
    <property type="entry name" value="ATG5_UblB"/>
</dbReference>
<accession>A0A9P6RI02</accession>
<dbReference type="Gene3D" id="3.10.20.620">
    <property type="match status" value="1"/>
</dbReference>
<dbReference type="GO" id="GO:0034727">
    <property type="term" value="P:piecemeal microautophagy of the nucleus"/>
    <property type="evidence" value="ECO:0007669"/>
    <property type="project" value="TreeGrafter"/>
</dbReference>
<gene>
    <name evidence="9" type="primary">ATG5_1</name>
    <name evidence="9" type="ORF">BGZ99_004296</name>
</gene>
<feature type="domain" description="Autophagy protein ATG5 UblB" evidence="6">
    <location>
        <begin position="138"/>
        <end position="225"/>
    </location>
</feature>
<evidence type="ECO:0000256" key="5">
    <source>
        <dbReference type="RuleBase" id="RU361202"/>
    </source>
</evidence>
<dbReference type="OrthoDB" id="272162at2759"/>
<dbReference type="InterPro" id="IPR007239">
    <property type="entry name" value="Atg5"/>
</dbReference>
<organism evidence="9 10">
    <name type="scientific">Dissophora globulifera</name>
    <dbReference type="NCBI Taxonomy" id="979702"/>
    <lineage>
        <taxon>Eukaryota</taxon>
        <taxon>Fungi</taxon>
        <taxon>Fungi incertae sedis</taxon>
        <taxon>Mucoromycota</taxon>
        <taxon>Mortierellomycotina</taxon>
        <taxon>Mortierellomycetes</taxon>
        <taxon>Mortierellales</taxon>
        <taxon>Mortierellaceae</taxon>
        <taxon>Dissophora</taxon>
    </lineage>
</organism>
<dbReference type="GO" id="GO:0019776">
    <property type="term" value="F:Atg8-family ligase activity"/>
    <property type="evidence" value="ECO:0007669"/>
    <property type="project" value="TreeGrafter"/>
</dbReference>